<evidence type="ECO:0000313" key="2">
    <source>
        <dbReference type="Proteomes" id="UP000215914"/>
    </source>
</evidence>
<keyword evidence="2" id="KW-1185">Reference proteome</keyword>
<comment type="caution">
    <text evidence="1">The sequence shown here is derived from an EMBL/GenBank/DDBJ whole genome shotgun (WGS) entry which is preliminary data.</text>
</comment>
<dbReference type="Gramene" id="mRNA:HanXRQr2_Chr07g0309621">
    <property type="protein sequence ID" value="CDS:HanXRQr2_Chr07g0309621.1"/>
    <property type="gene ID" value="HanXRQr2_Chr07g0309621"/>
</dbReference>
<organism evidence="1 2">
    <name type="scientific">Helianthus annuus</name>
    <name type="common">Common sunflower</name>
    <dbReference type="NCBI Taxonomy" id="4232"/>
    <lineage>
        <taxon>Eukaryota</taxon>
        <taxon>Viridiplantae</taxon>
        <taxon>Streptophyta</taxon>
        <taxon>Embryophyta</taxon>
        <taxon>Tracheophyta</taxon>
        <taxon>Spermatophyta</taxon>
        <taxon>Magnoliopsida</taxon>
        <taxon>eudicotyledons</taxon>
        <taxon>Gunneridae</taxon>
        <taxon>Pentapetalae</taxon>
        <taxon>asterids</taxon>
        <taxon>campanulids</taxon>
        <taxon>Asterales</taxon>
        <taxon>Asteraceae</taxon>
        <taxon>Asteroideae</taxon>
        <taxon>Heliantheae alliance</taxon>
        <taxon>Heliantheae</taxon>
        <taxon>Helianthus</taxon>
    </lineage>
</organism>
<dbReference type="InterPro" id="IPR029131">
    <property type="entry name" value="HAUS5"/>
</dbReference>
<reference evidence="1" key="2">
    <citation type="submission" date="2020-06" db="EMBL/GenBank/DDBJ databases">
        <title>Helianthus annuus Genome sequencing and assembly Release 2.</title>
        <authorList>
            <person name="Gouzy J."/>
            <person name="Langlade N."/>
            <person name="Munos S."/>
        </authorList>
    </citation>
    <scope>NUCLEOTIDE SEQUENCE</scope>
    <source>
        <tissue evidence="1">Leaves</tissue>
    </source>
</reference>
<dbReference type="EMBL" id="MNCJ02000322">
    <property type="protein sequence ID" value="KAF5799885.1"/>
    <property type="molecule type" value="Genomic_DNA"/>
</dbReference>
<dbReference type="InterPro" id="IPR044706">
    <property type="entry name" value="AUG5_plant"/>
</dbReference>
<dbReference type="GO" id="GO:0051225">
    <property type="term" value="P:spindle assembly"/>
    <property type="evidence" value="ECO:0007669"/>
    <property type="project" value="InterPro"/>
</dbReference>
<evidence type="ECO:0000313" key="1">
    <source>
        <dbReference type="EMBL" id="KAF5799885.1"/>
    </source>
</evidence>
<dbReference type="GO" id="GO:0070652">
    <property type="term" value="C:HAUS complex"/>
    <property type="evidence" value="ECO:0007669"/>
    <property type="project" value="InterPro"/>
</dbReference>
<dbReference type="Pfam" id="PF14817">
    <property type="entry name" value="HAUS5"/>
    <property type="match status" value="1"/>
</dbReference>
<sequence length="96" mass="11271">MNQWLPDLKKSIESGEKSLNDCKYIEGLVSDMFSVPEYMLYRILSLLADVVMMQLDEWWEQPASTLVDWVTLDDQNVVAWQNHVKQLLAAYDKELF</sequence>
<proteinExistence type="predicted"/>
<name>A0A9K3IP47_HELAN</name>
<dbReference type="AlphaFoldDB" id="A0A9K3IP47"/>
<reference evidence="1" key="1">
    <citation type="journal article" date="2017" name="Nature">
        <title>The sunflower genome provides insights into oil metabolism, flowering and Asterid evolution.</title>
        <authorList>
            <person name="Badouin H."/>
            <person name="Gouzy J."/>
            <person name="Grassa C.J."/>
            <person name="Murat F."/>
            <person name="Staton S.E."/>
            <person name="Cottret L."/>
            <person name="Lelandais-Briere C."/>
            <person name="Owens G.L."/>
            <person name="Carrere S."/>
            <person name="Mayjonade B."/>
            <person name="Legrand L."/>
            <person name="Gill N."/>
            <person name="Kane N.C."/>
            <person name="Bowers J.E."/>
            <person name="Hubner S."/>
            <person name="Bellec A."/>
            <person name="Berard A."/>
            <person name="Berges H."/>
            <person name="Blanchet N."/>
            <person name="Boniface M.C."/>
            <person name="Brunel D."/>
            <person name="Catrice O."/>
            <person name="Chaidir N."/>
            <person name="Claudel C."/>
            <person name="Donnadieu C."/>
            <person name="Faraut T."/>
            <person name="Fievet G."/>
            <person name="Helmstetter N."/>
            <person name="King M."/>
            <person name="Knapp S.J."/>
            <person name="Lai Z."/>
            <person name="Le Paslier M.C."/>
            <person name="Lippi Y."/>
            <person name="Lorenzon L."/>
            <person name="Mandel J.R."/>
            <person name="Marage G."/>
            <person name="Marchand G."/>
            <person name="Marquand E."/>
            <person name="Bret-Mestries E."/>
            <person name="Morien E."/>
            <person name="Nambeesan S."/>
            <person name="Nguyen T."/>
            <person name="Pegot-Espagnet P."/>
            <person name="Pouilly N."/>
            <person name="Raftis F."/>
            <person name="Sallet E."/>
            <person name="Schiex T."/>
            <person name="Thomas J."/>
            <person name="Vandecasteele C."/>
            <person name="Vares D."/>
            <person name="Vear F."/>
            <person name="Vautrin S."/>
            <person name="Crespi M."/>
            <person name="Mangin B."/>
            <person name="Burke J.M."/>
            <person name="Salse J."/>
            <person name="Munos S."/>
            <person name="Vincourt P."/>
            <person name="Rieseberg L.H."/>
            <person name="Langlade N.B."/>
        </authorList>
    </citation>
    <scope>NUCLEOTIDE SEQUENCE</scope>
    <source>
        <tissue evidence="1">Leaves</tissue>
    </source>
</reference>
<dbReference type="PANTHER" id="PTHR34968:SF1">
    <property type="entry name" value="AUGMIN SUBUNIT 5"/>
    <property type="match status" value="1"/>
</dbReference>
<dbReference type="Proteomes" id="UP000215914">
    <property type="component" value="Unassembled WGS sequence"/>
</dbReference>
<protein>
    <submittedName>
        <fullName evidence="1">HAUS augmin-like complex subunit 5</fullName>
    </submittedName>
</protein>
<accession>A0A9K3IP47</accession>
<dbReference type="PANTHER" id="PTHR34968">
    <property type="entry name" value="AUGMIN SUBUNIT 5"/>
    <property type="match status" value="1"/>
</dbReference>
<dbReference type="GO" id="GO:0005876">
    <property type="term" value="C:spindle microtubule"/>
    <property type="evidence" value="ECO:0007669"/>
    <property type="project" value="InterPro"/>
</dbReference>
<gene>
    <name evidence="1" type="ORF">HanXRQr2_Chr07g0309621</name>
</gene>